<proteinExistence type="predicted"/>
<feature type="non-terminal residue" evidence="4">
    <location>
        <position position="1"/>
    </location>
</feature>
<dbReference type="Pfam" id="PF25154">
    <property type="entry name" value="TPR_AP5Z1_C"/>
    <property type="match status" value="1"/>
</dbReference>
<reference evidence="4" key="1">
    <citation type="submission" date="2017-12" db="EMBL/GenBank/DDBJ databases">
        <title>High-resolution comparative analysis of great ape genomes.</title>
        <authorList>
            <person name="Pollen A."/>
            <person name="Hastie A."/>
            <person name="Hormozdiari F."/>
            <person name="Dougherty M."/>
            <person name="Liu R."/>
            <person name="Chaisson M."/>
            <person name="Hoppe E."/>
            <person name="Hill C."/>
            <person name="Pang A."/>
            <person name="Hillier L."/>
            <person name="Baker C."/>
            <person name="Armstrong J."/>
            <person name="Shendure J."/>
            <person name="Paten B."/>
            <person name="Wilson R."/>
            <person name="Chao H."/>
            <person name="Schneider V."/>
            <person name="Ventura M."/>
            <person name="Kronenberg Z."/>
            <person name="Murali S."/>
            <person name="Gordon D."/>
            <person name="Cantsilieris S."/>
            <person name="Munson K."/>
            <person name="Nelson B."/>
            <person name="Raja A."/>
            <person name="Underwood J."/>
            <person name="Diekhans M."/>
            <person name="Fiddes I."/>
            <person name="Haussler D."/>
            <person name="Eichler E."/>
        </authorList>
    </citation>
    <scope>NUCLEOTIDE SEQUENCE [LARGE SCALE GENOMIC DNA]</scope>
    <source>
        <strain evidence="4">Susie</strain>
    </source>
</reference>
<feature type="domain" description="AP-5 complex subunit zeta-1 N-terminal TPR" evidence="2">
    <location>
        <begin position="1"/>
        <end position="265"/>
    </location>
</feature>
<dbReference type="Pfam" id="PF25153">
    <property type="entry name" value="TPR_AP5Z1"/>
    <property type="match status" value="1"/>
</dbReference>
<dbReference type="InterPro" id="IPR056857">
    <property type="entry name" value="TPR_AP5Z1_N"/>
</dbReference>
<dbReference type="InterPro" id="IPR055450">
    <property type="entry name" value="AP5Z1_ARM"/>
</dbReference>
<feature type="domain" description="AP-5 complex subunit zeta-1 C-terminal TPR" evidence="3">
    <location>
        <begin position="369"/>
        <end position="522"/>
    </location>
</feature>
<accession>A0A2J8RAE4</accession>
<dbReference type="GO" id="GO:0044599">
    <property type="term" value="C:AP-5 adaptor complex"/>
    <property type="evidence" value="ECO:0007669"/>
    <property type="project" value="InterPro"/>
</dbReference>
<gene>
    <name evidence="4" type="ORF">CR201_G0052403</name>
</gene>
<sequence length="609" mass="67065">EIQDEELKKFCSRISKLLQAEDLGPDTLDSLQRLFLIISATKYSRRLEKTCVDLLQATLGLPACPEQLQVLCTAILREMSPSDSLSLAWDHTQNSRQLSLVASVLLAQGDRNEEVRAVGQGVLRALESRQPEGPSLRHLLPVMAKVVVLSPGILQEDQATLLSKRLVDWLRYASLQQGLPHSGSFFSTPRARQPGPITEVDGAVATDFFTVLSTGHRFTEDQWLNVQAFSMLRAWLLHSGPEGPGTLDTDDRSEQEGSTLSVISATSSSAGRLLPPRERLREVAFEYCQRLIEQSNRREAAAVDSEAVYQHLFTRIPAEQFHSPLLAFEFIQFCRDNLHLFGGHLSTLRLSFPNLFKFLAWNSPPLTSEFVALLPALVDAGTALEMLHALLDLPCLTAVLDLQLRSSPAPSERPLWDTSLRAPSCLEAFRDPQFQGLFQYLLRPKASGTTERLAPLHQLLQPMAGCARVVQCAEAVPTLLQAFFSAVTQVADGALINQLALLLLGRSDSLYPAPGYAARVHRASLLLSKMRTLAQSSATSSTHSKEGAEAIRTRATELLTLLKMPSVAQFVLTPSTEVCSPRYHRDANTALALRTVSRLVEREAGLLPG</sequence>
<organism evidence="4">
    <name type="scientific">Pongo abelii</name>
    <name type="common">Sumatran orangutan</name>
    <name type="synonym">Pongo pygmaeus abelii</name>
    <dbReference type="NCBI Taxonomy" id="9601"/>
    <lineage>
        <taxon>Eukaryota</taxon>
        <taxon>Metazoa</taxon>
        <taxon>Chordata</taxon>
        <taxon>Craniata</taxon>
        <taxon>Vertebrata</taxon>
        <taxon>Euteleostomi</taxon>
        <taxon>Mammalia</taxon>
        <taxon>Eutheria</taxon>
        <taxon>Euarchontoglires</taxon>
        <taxon>Primates</taxon>
        <taxon>Haplorrhini</taxon>
        <taxon>Catarrhini</taxon>
        <taxon>Hominidae</taxon>
        <taxon>Pongo</taxon>
    </lineage>
</organism>
<comment type="caution">
    <text evidence="4">The sequence shown here is derived from an EMBL/GenBank/DDBJ whole genome shotgun (WGS) entry which is preliminary data.</text>
</comment>
<dbReference type="EMBL" id="NDHI03003724">
    <property type="protein sequence ID" value="PNJ05507.1"/>
    <property type="molecule type" value="Genomic_DNA"/>
</dbReference>
<dbReference type="InterPro" id="IPR056856">
    <property type="entry name" value="TPR_AP5Z1_C"/>
</dbReference>
<evidence type="ECO:0000259" key="3">
    <source>
        <dbReference type="Pfam" id="PF25154"/>
    </source>
</evidence>
<dbReference type="PANTHER" id="PTHR46488">
    <property type="entry name" value="AP-5 COMPLEX SUBUNIT ZETA-1"/>
    <property type="match status" value="1"/>
</dbReference>
<dbReference type="AlphaFoldDB" id="A0A2J8RAE4"/>
<name>A0A2J8RAE4_PONAB</name>
<evidence type="ECO:0000259" key="2">
    <source>
        <dbReference type="Pfam" id="PF25153"/>
    </source>
</evidence>
<dbReference type="Pfam" id="PF14764">
    <property type="entry name" value="SPG48"/>
    <property type="match status" value="1"/>
</dbReference>
<evidence type="ECO:0000313" key="4">
    <source>
        <dbReference type="EMBL" id="PNJ05507.1"/>
    </source>
</evidence>
<protein>
    <submittedName>
        <fullName evidence="4">AP5Z1 isoform 4</fullName>
    </submittedName>
</protein>
<dbReference type="PANTHER" id="PTHR46488:SF1">
    <property type="entry name" value="AP-5 COMPLEX SUBUNIT ZETA-1"/>
    <property type="match status" value="1"/>
</dbReference>
<evidence type="ECO:0000259" key="1">
    <source>
        <dbReference type="Pfam" id="PF14764"/>
    </source>
</evidence>
<dbReference type="InterPro" id="IPR028222">
    <property type="entry name" value="AP5Z1"/>
</dbReference>
<feature type="domain" description="AP-5 complex subunit zeta-1 ARM repeats" evidence="1">
    <location>
        <begin position="299"/>
        <end position="357"/>
    </location>
</feature>